<accession>A0A383AVH6</accession>
<name>A0A383AVH6_9ZZZZ</name>
<protein>
    <submittedName>
        <fullName evidence="1">Uncharacterized protein</fullName>
    </submittedName>
</protein>
<proteinExistence type="predicted"/>
<dbReference type="AlphaFoldDB" id="A0A383AVH6"/>
<dbReference type="PROSITE" id="PS51257">
    <property type="entry name" value="PROKAR_LIPOPROTEIN"/>
    <property type="match status" value="1"/>
</dbReference>
<reference evidence="1" key="1">
    <citation type="submission" date="2018-05" db="EMBL/GenBank/DDBJ databases">
        <authorList>
            <person name="Lanie J.A."/>
            <person name="Ng W.-L."/>
            <person name="Kazmierczak K.M."/>
            <person name="Andrzejewski T.M."/>
            <person name="Davidsen T.M."/>
            <person name="Wayne K.J."/>
            <person name="Tettelin H."/>
            <person name="Glass J.I."/>
            <person name="Rusch D."/>
            <person name="Podicherti R."/>
            <person name="Tsui H.-C.T."/>
            <person name="Winkler M.E."/>
        </authorList>
    </citation>
    <scope>NUCLEOTIDE SEQUENCE</scope>
</reference>
<feature type="non-terminal residue" evidence="1">
    <location>
        <position position="62"/>
    </location>
</feature>
<dbReference type="EMBL" id="UINC01195147">
    <property type="protein sequence ID" value="SVE11573.1"/>
    <property type="molecule type" value="Genomic_DNA"/>
</dbReference>
<sequence length="62" mass="6550">MNRKYAFLLLTALVGGFAVACGGGMAEEPAAEVDAMANADPNAKMAPMFEVDPTWPNNLPNH</sequence>
<evidence type="ECO:0000313" key="1">
    <source>
        <dbReference type="EMBL" id="SVE11573.1"/>
    </source>
</evidence>
<gene>
    <name evidence="1" type="ORF">METZ01_LOCUS464427</name>
</gene>
<organism evidence="1">
    <name type="scientific">marine metagenome</name>
    <dbReference type="NCBI Taxonomy" id="408172"/>
    <lineage>
        <taxon>unclassified sequences</taxon>
        <taxon>metagenomes</taxon>
        <taxon>ecological metagenomes</taxon>
    </lineage>
</organism>